<dbReference type="Gene3D" id="1.20.120.1490">
    <property type="match status" value="1"/>
</dbReference>
<name>A0A540X8F7_9BACT</name>
<reference evidence="1 2" key="1">
    <citation type="submission" date="2019-06" db="EMBL/GenBank/DDBJ databases">
        <authorList>
            <person name="Livingstone P."/>
            <person name="Whitworth D."/>
        </authorList>
    </citation>
    <scope>NUCLEOTIDE SEQUENCE [LARGE SCALE GENOMIC DNA]</scope>
    <source>
        <strain evidence="1 2">AM401</strain>
    </source>
</reference>
<dbReference type="AlphaFoldDB" id="A0A540X8F7"/>
<dbReference type="InterPro" id="IPR025961">
    <property type="entry name" value="Metal_resist"/>
</dbReference>
<keyword evidence="2" id="KW-1185">Reference proteome</keyword>
<organism evidence="1 2">
    <name type="scientific">Myxococcus llanfairpwllgwyngyllgogerychwyrndrobwllllantysiliogogogochensis</name>
    <dbReference type="NCBI Taxonomy" id="2590453"/>
    <lineage>
        <taxon>Bacteria</taxon>
        <taxon>Pseudomonadati</taxon>
        <taxon>Myxococcota</taxon>
        <taxon>Myxococcia</taxon>
        <taxon>Myxococcales</taxon>
        <taxon>Cystobacterineae</taxon>
        <taxon>Myxococcaceae</taxon>
        <taxon>Myxococcus</taxon>
    </lineage>
</organism>
<proteinExistence type="predicted"/>
<evidence type="ECO:0000313" key="2">
    <source>
        <dbReference type="Proteomes" id="UP000315369"/>
    </source>
</evidence>
<sequence length="149" mass="16521">MMKKLAIAGSAVVAVVLLSGFAFRGGHHGWGHNPERIKQMVSWKLNDKLDDIDATDAQRKSINAVKDRLLDEGAKLAKEQHAVRSEVVTQLESTTPDAQKLHALVDERIDAMRAFAHQATDAALEVHGTLTPEQRKELATEFRERTGME</sequence>
<dbReference type="Pfam" id="PF13801">
    <property type="entry name" value="Metal_resist"/>
    <property type="match status" value="1"/>
</dbReference>
<dbReference type="Proteomes" id="UP000315369">
    <property type="component" value="Unassembled WGS sequence"/>
</dbReference>
<accession>A0A540X8F7</accession>
<dbReference type="EMBL" id="VIFM01000005">
    <property type="protein sequence ID" value="TQF17585.1"/>
    <property type="molecule type" value="Genomic_DNA"/>
</dbReference>
<comment type="caution">
    <text evidence="1">The sequence shown here is derived from an EMBL/GenBank/DDBJ whole genome shotgun (WGS) entry which is preliminary data.</text>
</comment>
<dbReference type="RefSeq" id="WP_141640670.1">
    <property type="nucleotide sequence ID" value="NZ_VIFM01000005.1"/>
</dbReference>
<evidence type="ECO:0000313" key="1">
    <source>
        <dbReference type="EMBL" id="TQF17585.1"/>
    </source>
</evidence>
<dbReference type="OrthoDB" id="5513467at2"/>
<gene>
    <name evidence="1" type="ORF">FJV41_01980</name>
</gene>
<protein>
    <submittedName>
        <fullName evidence="1">Periplasmic heavy metal sensor</fullName>
    </submittedName>
</protein>